<feature type="active site" description="Proton acceptor" evidence="4">
    <location>
        <position position="15"/>
    </location>
</feature>
<dbReference type="STRING" id="1834191.A5886_001857"/>
<dbReference type="InterPro" id="IPR051795">
    <property type="entry name" value="Glycosyl_Hydrlase_43"/>
</dbReference>
<dbReference type="Pfam" id="PF04616">
    <property type="entry name" value="Glyco_hydro_43"/>
    <property type="match status" value="1"/>
</dbReference>
<dbReference type="InterPro" id="IPR041542">
    <property type="entry name" value="GH43_C2"/>
</dbReference>
<dbReference type="Proteomes" id="UP000195043">
    <property type="component" value="Unassembled WGS sequence"/>
</dbReference>
<proteinExistence type="inferred from homology"/>
<dbReference type="OrthoDB" id="9801455at2"/>
<dbReference type="RefSeq" id="WP_086274779.1">
    <property type="nucleotide sequence ID" value="NZ_NGKU01000001.1"/>
</dbReference>
<dbReference type="SUPFAM" id="SSF49899">
    <property type="entry name" value="Concanavalin A-like lectins/glucanases"/>
    <property type="match status" value="1"/>
</dbReference>
<keyword evidence="9" id="KW-1185">Reference proteome</keyword>
<dbReference type="PANTHER" id="PTHR42812">
    <property type="entry name" value="BETA-XYLOSIDASE"/>
    <property type="match status" value="1"/>
</dbReference>
<evidence type="ECO:0000313" key="8">
    <source>
        <dbReference type="EMBL" id="OTN76778.1"/>
    </source>
</evidence>
<evidence type="ECO:0000259" key="7">
    <source>
        <dbReference type="Pfam" id="PF17851"/>
    </source>
</evidence>
<sequence length="520" mass="59497">MGKIENPILPGFNPDPSILRVGSDYYIAVSSFEWLPGIRIYHSTDLAQWQYLTDILHDQVDLRGNAADGSIWAPQISYDQGVFYCVYTNVRNTTRPFKDCRNYLMTAPSITGPWRKPEYLNSSGFDPSLFHDQDGRKWLLNALWDYRMATPNKSAGIVMQEYKENQGLVGPVTQIFSGTELAKTEAPHLYRYQGYYYLLTAEGGTGTGHGVTVCRSQDINGPYQVDPEYPMMTANGRPDSPFQCTGHGSLVQTEEGNWFMSYLMTRPIQGAAILGRETALQEVFWDDQGWLRLKNGDTIPDRYLQVPGTIIENKNQTSFSDDFDRILHPEWNGRRLIPNEAWCRLNERPGYLRLIAGESLQSNFDNHLLAIRQKDVDCEVETLMDYTPIHFNQMAGLVLFLNEYNYIYLFVTHDEDQGVVLRMMHCQKGQFTLDDACYPLKNRPIQLKVVISKGEAQFLWRQGQVWQTFALRSILFLAGGFTGNFIGLCAQDLNYFSGSYADFAYFRYQGGRQSFDDSII</sequence>
<dbReference type="InterPro" id="IPR006710">
    <property type="entry name" value="Glyco_hydro_43"/>
</dbReference>
<organism evidence="8 9">
    <name type="scientific">Candidatus Enterococcus testudinis</name>
    <dbReference type="NCBI Taxonomy" id="1834191"/>
    <lineage>
        <taxon>Bacteria</taxon>
        <taxon>Bacillati</taxon>
        <taxon>Bacillota</taxon>
        <taxon>Bacilli</taxon>
        <taxon>Lactobacillales</taxon>
        <taxon>Enterococcaceae</taxon>
        <taxon>Enterococcus</taxon>
    </lineage>
</organism>
<name>A0A242A6X0_9ENTE</name>
<feature type="domain" description="Beta-xylosidase C-terminal Concanavalin A-like" evidence="7">
    <location>
        <begin position="320"/>
        <end position="509"/>
    </location>
</feature>
<dbReference type="AlphaFoldDB" id="A0A242A6X0"/>
<evidence type="ECO:0000256" key="3">
    <source>
        <dbReference type="ARBA" id="ARBA00023295"/>
    </source>
</evidence>
<dbReference type="Pfam" id="PF17851">
    <property type="entry name" value="GH43_C2"/>
    <property type="match status" value="1"/>
</dbReference>
<feature type="active site" description="Proton donor" evidence="4">
    <location>
        <position position="185"/>
    </location>
</feature>
<evidence type="ECO:0000256" key="2">
    <source>
        <dbReference type="ARBA" id="ARBA00022801"/>
    </source>
</evidence>
<protein>
    <recommendedName>
        <fullName evidence="7">Beta-xylosidase C-terminal Concanavalin A-like domain-containing protein</fullName>
    </recommendedName>
</protein>
<dbReference type="SUPFAM" id="SSF75005">
    <property type="entry name" value="Arabinanase/levansucrase/invertase"/>
    <property type="match status" value="1"/>
</dbReference>
<dbReference type="PANTHER" id="PTHR42812:SF12">
    <property type="entry name" value="BETA-XYLOSIDASE-RELATED"/>
    <property type="match status" value="1"/>
</dbReference>
<dbReference type="GO" id="GO:0005975">
    <property type="term" value="P:carbohydrate metabolic process"/>
    <property type="evidence" value="ECO:0007669"/>
    <property type="project" value="InterPro"/>
</dbReference>
<dbReference type="Gene3D" id="2.60.120.200">
    <property type="match status" value="1"/>
</dbReference>
<comment type="caution">
    <text evidence="8">The sequence shown here is derived from an EMBL/GenBank/DDBJ whole genome shotgun (WGS) entry which is preliminary data.</text>
</comment>
<accession>A0A242A6X0</accession>
<dbReference type="CDD" id="cd09000">
    <property type="entry name" value="GH43_SXA-like"/>
    <property type="match status" value="1"/>
</dbReference>
<keyword evidence="3 6" id="KW-0326">Glycosidase</keyword>
<dbReference type="InterPro" id="IPR023296">
    <property type="entry name" value="Glyco_hydro_beta-prop_sf"/>
</dbReference>
<gene>
    <name evidence="8" type="ORF">A5886_001857</name>
</gene>
<dbReference type="InterPro" id="IPR013320">
    <property type="entry name" value="ConA-like_dom_sf"/>
</dbReference>
<feature type="site" description="Important for catalytic activity, responsible for pKa modulation of the active site Glu and correct orientation of both the proton donor and substrate" evidence="5">
    <location>
        <position position="126"/>
    </location>
</feature>
<evidence type="ECO:0000256" key="4">
    <source>
        <dbReference type="PIRSR" id="PIRSR606710-1"/>
    </source>
</evidence>
<dbReference type="GO" id="GO:0004553">
    <property type="term" value="F:hydrolase activity, hydrolyzing O-glycosyl compounds"/>
    <property type="evidence" value="ECO:0007669"/>
    <property type="project" value="InterPro"/>
</dbReference>
<evidence type="ECO:0000256" key="6">
    <source>
        <dbReference type="RuleBase" id="RU361187"/>
    </source>
</evidence>
<keyword evidence="2 6" id="KW-0378">Hydrolase</keyword>
<reference evidence="8 9" key="1">
    <citation type="submission" date="2017-05" db="EMBL/GenBank/DDBJ databases">
        <title>The Genome Sequence of Enterococcus sp. 8G7_MSG3316.</title>
        <authorList>
            <consortium name="The Broad Institute Genomics Platform"/>
            <consortium name="The Broad Institute Genomic Center for Infectious Diseases"/>
            <person name="Earl A."/>
            <person name="Manson A."/>
            <person name="Schwartman J."/>
            <person name="Gilmore M."/>
            <person name="Abouelleil A."/>
            <person name="Cao P."/>
            <person name="Chapman S."/>
            <person name="Cusick C."/>
            <person name="Shea T."/>
            <person name="Young S."/>
            <person name="Neafsey D."/>
            <person name="Nusbaum C."/>
            <person name="Birren B."/>
        </authorList>
    </citation>
    <scope>NUCLEOTIDE SEQUENCE [LARGE SCALE GENOMIC DNA]</scope>
    <source>
        <strain evidence="8 9">8G7_MSG3316</strain>
    </source>
</reference>
<comment type="similarity">
    <text evidence="1 6">Belongs to the glycosyl hydrolase 43 family.</text>
</comment>
<evidence type="ECO:0000256" key="1">
    <source>
        <dbReference type="ARBA" id="ARBA00009865"/>
    </source>
</evidence>
<evidence type="ECO:0000313" key="9">
    <source>
        <dbReference type="Proteomes" id="UP000195043"/>
    </source>
</evidence>
<dbReference type="EMBL" id="NGKU01000001">
    <property type="protein sequence ID" value="OTN76778.1"/>
    <property type="molecule type" value="Genomic_DNA"/>
</dbReference>
<evidence type="ECO:0000256" key="5">
    <source>
        <dbReference type="PIRSR" id="PIRSR606710-2"/>
    </source>
</evidence>
<dbReference type="Gene3D" id="2.115.10.20">
    <property type="entry name" value="Glycosyl hydrolase domain, family 43"/>
    <property type="match status" value="1"/>
</dbReference>